<evidence type="ECO:0000313" key="4">
    <source>
        <dbReference type="Proteomes" id="UP000619479"/>
    </source>
</evidence>
<dbReference type="InterPro" id="IPR012347">
    <property type="entry name" value="Ferritin-like"/>
</dbReference>
<gene>
    <name evidence="3" type="ORF">Acy02nite_35960</name>
</gene>
<reference evidence="3" key="1">
    <citation type="submission" date="2021-01" db="EMBL/GenBank/DDBJ databases">
        <title>Whole genome shotgun sequence of Actinoplanes cyaneus NBRC 14990.</title>
        <authorList>
            <person name="Komaki H."/>
            <person name="Tamura T."/>
        </authorList>
    </citation>
    <scope>NUCLEOTIDE SEQUENCE</scope>
    <source>
        <strain evidence="3">NBRC 14990</strain>
    </source>
</reference>
<feature type="chain" id="PRO_5037227284" evidence="1">
    <location>
        <begin position="23"/>
        <end position="180"/>
    </location>
</feature>
<feature type="signal peptide" evidence="1">
    <location>
        <begin position="1"/>
        <end position="22"/>
    </location>
</feature>
<evidence type="ECO:0000256" key="1">
    <source>
        <dbReference type="SAM" id="SignalP"/>
    </source>
</evidence>
<dbReference type="Pfam" id="PF03713">
    <property type="entry name" value="DUF305"/>
    <property type="match status" value="1"/>
</dbReference>
<dbReference type="RefSeq" id="WP_203741961.1">
    <property type="nucleotide sequence ID" value="NZ_BAAAUC010000003.1"/>
</dbReference>
<proteinExistence type="predicted"/>
<keyword evidence="1" id="KW-0732">Signal</keyword>
<dbReference type="PROSITE" id="PS51257">
    <property type="entry name" value="PROKAR_LIPOPROTEIN"/>
    <property type="match status" value="1"/>
</dbReference>
<feature type="domain" description="DUF305" evidence="2">
    <location>
        <begin position="52"/>
        <end position="171"/>
    </location>
</feature>
<dbReference type="AlphaFoldDB" id="A0A919IGP3"/>
<comment type="caution">
    <text evidence="3">The sequence shown here is derived from an EMBL/GenBank/DDBJ whole genome shotgun (WGS) entry which is preliminary data.</text>
</comment>
<accession>A0A919IGP3</accession>
<organism evidence="3 4">
    <name type="scientific">Actinoplanes cyaneus</name>
    <dbReference type="NCBI Taxonomy" id="52696"/>
    <lineage>
        <taxon>Bacteria</taxon>
        <taxon>Bacillati</taxon>
        <taxon>Actinomycetota</taxon>
        <taxon>Actinomycetes</taxon>
        <taxon>Micromonosporales</taxon>
        <taxon>Micromonosporaceae</taxon>
        <taxon>Actinoplanes</taxon>
    </lineage>
</organism>
<dbReference type="Gene3D" id="1.20.1260.10">
    <property type="match status" value="1"/>
</dbReference>
<keyword evidence="4" id="KW-1185">Reference proteome</keyword>
<evidence type="ECO:0000259" key="2">
    <source>
        <dbReference type="Pfam" id="PF03713"/>
    </source>
</evidence>
<name>A0A919IGP3_9ACTN</name>
<dbReference type="InterPro" id="IPR005183">
    <property type="entry name" value="DUF305_CopM-like"/>
</dbReference>
<sequence length="180" mass="18797">MRFLATAAAALLLLAGCGQEQASPPAASRTPPPPSFGGTDLAWIEITLAMDEQILPLLDAIPAHTATPAVTDLATRVRAVTEAELPTLRDLHDRAGLPADNPHEGMPMPGMVTTSDLEAMTRLSGTAFDTAATEKLHEGLDQAISLARSEQANGTDPDTRALATTVLTTRTDLRPGLSPA</sequence>
<protein>
    <submittedName>
        <fullName evidence="3">DUF305 domain-containing protein</fullName>
    </submittedName>
</protein>
<dbReference type="Proteomes" id="UP000619479">
    <property type="component" value="Unassembled WGS sequence"/>
</dbReference>
<dbReference type="EMBL" id="BOMH01000027">
    <property type="protein sequence ID" value="GID65715.1"/>
    <property type="molecule type" value="Genomic_DNA"/>
</dbReference>
<evidence type="ECO:0000313" key="3">
    <source>
        <dbReference type="EMBL" id="GID65715.1"/>
    </source>
</evidence>